<accession>A0A9P5ZLY1</accession>
<dbReference type="EMBL" id="MU154654">
    <property type="protein sequence ID" value="KAF9489956.1"/>
    <property type="molecule type" value="Genomic_DNA"/>
</dbReference>
<protein>
    <submittedName>
        <fullName evidence="1">Uncharacterized protein</fullName>
    </submittedName>
</protein>
<keyword evidence="2" id="KW-1185">Reference proteome</keyword>
<dbReference type="Proteomes" id="UP000807025">
    <property type="component" value="Unassembled WGS sequence"/>
</dbReference>
<name>A0A9P5ZLY1_PLEER</name>
<comment type="caution">
    <text evidence="1">The sequence shown here is derived from an EMBL/GenBank/DDBJ whole genome shotgun (WGS) entry which is preliminary data.</text>
</comment>
<dbReference type="PANTHER" id="PTHR33205">
    <property type="entry name" value="TRANSMEMBRANE PROTEIN"/>
    <property type="match status" value="1"/>
</dbReference>
<dbReference type="AntiFam" id="ANF00034">
    <property type="entry name" value="Antisense to 5.8S rRNA"/>
</dbReference>
<dbReference type="AlphaFoldDB" id="A0A9P5ZLY1"/>
<organism evidence="1 2">
    <name type="scientific">Pleurotus eryngii</name>
    <name type="common">Boletus of the steppes</name>
    <dbReference type="NCBI Taxonomy" id="5323"/>
    <lineage>
        <taxon>Eukaryota</taxon>
        <taxon>Fungi</taxon>
        <taxon>Dikarya</taxon>
        <taxon>Basidiomycota</taxon>
        <taxon>Agaricomycotina</taxon>
        <taxon>Agaricomycetes</taxon>
        <taxon>Agaricomycetidae</taxon>
        <taxon>Agaricales</taxon>
        <taxon>Pleurotineae</taxon>
        <taxon>Pleurotaceae</taxon>
        <taxon>Pleurotus</taxon>
    </lineage>
</organism>
<evidence type="ECO:0000313" key="1">
    <source>
        <dbReference type="EMBL" id="KAF9489956.1"/>
    </source>
</evidence>
<proteinExistence type="predicted"/>
<dbReference type="PANTHER" id="PTHR33205:SF1">
    <property type="entry name" value="TRANSMEMBRANE PROTEIN"/>
    <property type="match status" value="1"/>
</dbReference>
<gene>
    <name evidence="1" type="ORF">BDN71DRAFT_1400740</name>
</gene>
<sequence length="57" mass="6612">MPLRIPRGTRCIQRFDDSLNSAIHITYHILLCSSLMQEPRDLLLKVVLWFIGTGPFK</sequence>
<dbReference type="OrthoDB" id="2437458at2759"/>
<evidence type="ECO:0000313" key="2">
    <source>
        <dbReference type="Proteomes" id="UP000807025"/>
    </source>
</evidence>
<reference evidence="1" key="1">
    <citation type="submission" date="2020-11" db="EMBL/GenBank/DDBJ databases">
        <authorList>
            <consortium name="DOE Joint Genome Institute"/>
            <person name="Ahrendt S."/>
            <person name="Riley R."/>
            <person name="Andreopoulos W."/>
            <person name="Labutti K."/>
            <person name="Pangilinan J."/>
            <person name="Ruiz-Duenas F.J."/>
            <person name="Barrasa J.M."/>
            <person name="Sanchez-Garcia M."/>
            <person name="Camarero S."/>
            <person name="Miyauchi S."/>
            <person name="Serrano A."/>
            <person name="Linde D."/>
            <person name="Babiker R."/>
            <person name="Drula E."/>
            <person name="Ayuso-Fernandez I."/>
            <person name="Pacheco R."/>
            <person name="Padilla G."/>
            <person name="Ferreira P."/>
            <person name="Barriuso J."/>
            <person name="Kellner H."/>
            <person name="Castanera R."/>
            <person name="Alfaro M."/>
            <person name="Ramirez L."/>
            <person name="Pisabarro A.G."/>
            <person name="Kuo A."/>
            <person name="Tritt A."/>
            <person name="Lipzen A."/>
            <person name="He G."/>
            <person name="Yan M."/>
            <person name="Ng V."/>
            <person name="Cullen D."/>
            <person name="Martin F."/>
            <person name="Rosso M.-N."/>
            <person name="Henrissat B."/>
            <person name="Hibbett D."/>
            <person name="Martinez A.T."/>
            <person name="Grigoriev I.V."/>
        </authorList>
    </citation>
    <scope>NUCLEOTIDE SEQUENCE</scope>
    <source>
        <strain evidence="1">ATCC 90797</strain>
    </source>
</reference>